<dbReference type="Proteomes" id="UP000324585">
    <property type="component" value="Unassembled WGS sequence"/>
</dbReference>
<comment type="caution">
    <text evidence="2">The sequence shown here is derived from an EMBL/GenBank/DDBJ whole genome shotgun (WGS) entry which is preliminary data.</text>
</comment>
<gene>
    <name evidence="2" type="ORF">FVE85_1132</name>
</gene>
<sequence length="342" mass="38043">MAESAAASAGASINWSPTSESSQIPQEAITQGYEPGGVIPLVPLTATNYDSFCRTINLNLPSFLGKFANDAKMCIKAGRQLVPTGTDDSSMLAFIVTKHFGRRLHHAIMLALNTDTKYADNIKSHAIIANTQNGYELMGVLQRVQQGHSKSDTECGISNITRLQCRGMHDMQDFLTKMATEVSRANIDPTSPTNEPLLKGFLKPKIEHIPDAMLTYKLSVATGDTYVEIVEKLMYEAEGYRKHDNGYAGSENRDMPELKNKTNLCKFCAKNYSYIPVNGRRCRPGKCKRNPDSPSYIPPEERRKYAEAKKSQKSTNEYADASEHDQDAMNMWAEIVNNEDQA</sequence>
<feature type="compositionally biased region" description="Polar residues" evidence="1">
    <location>
        <begin position="13"/>
        <end position="25"/>
    </location>
</feature>
<organism evidence="2 3">
    <name type="scientific">Porphyridium purpureum</name>
    <name type="common">Red alga</name>
    <name type="synonym">Porphyridium cruentum</name>
    <dbReference type="NCBI Taxonomy" id="35688"/>
    <lineage>
        <taxon>Eukaryota</taxon>
        <taxon>Rhodophyta</taxon>
        <taxon>Bangiophyceae</taxon>
        <taxon>Porphyridiales</taxon>
        <taxon>Porphyridiaceae</taxon>
        <taxon>Porphyridium</taxon>
    </lineage>
</organism>
<keyword evidence="3" id="KW-1185">Reference proteome</keyword>
<dbReference type="AlphaFoldDB" id="A0A5J4Z392"/>
<feature type="compositionally biased region" description="Low complexity" evidence="1">
    <location>
        <begin position="1"/>
        <end position="12"/>
    </location>
</feature>
<protein>
    <submittedName>
        <fullName evidence="2">Uncharacterized protein</fullName>
    </submittedName>
</protein>
<evidence type="ECO:0000256" key="1">
    <source>
        <dbReference type="SAM" id="MobiDB-lite"/>
    </source>
</evidence>
<dbReference type="EMBL" id="VRMN01000002">
    <property type="protein sequence ID" value="KAA8497403.1"/>
    <property type="molecule type" value="Genomic_DNA"/>
</dbReference>
<reference evidence="3" key="1">
    <citation type="journal article" date="2019" name="Nat. Commun.">
        <title>Expansion of phycobilisome linker gene families in mesophilic red algae.</title>
        <authorList>
            <person name="Lee J."/>
            <person name="Kim D."/>
            <person name="Bhattacharya D."/>
            <person name="Yoon H.S."/>
        </authorList>
    </citation>
    <scope>NUCLEOTIDE SEQUENCE [LARGE SCALE GENOMIC DNA]</scope>
    <source>
        <strain evidence="3">CCMP 1328</strain>
    </source>
</reference>
<accession>A0A5J4Z392</accession>
<proteinExistence type="predicted"/>
<feature type="compositionally biased region" description="Basic and acidic residues" evidence="1">
    <location>
        <begin position="299"/>
        <end position="310"/>
    </location>
</feature>
<name>A0A5J4Z392_PORPP</name>
<feature type="region of interest" description="Disordered" evidence="1">
    <location>
        <begin position="285"/>
        <end position="342"/>
    </location>
</feature>
<feature type="region of interest" description="Disordered" evidence="1">
    <location>
        <begin position="1"/>
        <end position="25"/>
    </location>
</feature>
<evidence type="ECO:0000313" key="2">
    <source>
        <dbReference type="EMBL" id="KAA8497403.1"/>
    </source>
</evidence>
<evidence type="ECO:0000313" key="3">
    <source>
        <dbReference type="Proteomes" id="UP000324585"/>
    </source>
</evidence>